<gene>
    <name evidence="1" type="ordered locus">BCE_0292</name>
</gene>
<dbReference type="Proteomes" id="UP000002527">
    <property type="component" value="Chromosome"/>
</dbReference>
<organism evidence="1 2">
    <name type="scientific">Bacillus cereus (strain ATCC 10987 / NRS 248)</name>
    <dbReference type="NCBI Taxonomy" id="222523"/>
    <lineage>
        <taxon>Bacteria</taxon>
        <taxon>Bacillati</taxon>
        <taxon>Bacillota</taxon>
        <taxon>Bacilli</taxon>
        <taxon>Bacillales</taxon>
        <taxon>Bacillaceae</taxon>
        <taxon>Bacillus</taxon>
        <taxon>Bacillus cereus group</taxon>
    </lineage>
</organism>
<evidence type="ECO:0000313" key="1">
    <source>
        <dbReference type="EMBL" id="AAS39228.1"/>
    </source>
</evidence>
<evidence type="ECO:0000313" key="2">
    <source>
        <dbReference type="Proteomes" id="UP000002527"/>
    </source>
</evidence>
<sequence>MITRRNPLALFYLLKIKKASIAYTWKRSMNKDKIPLTFIKTPRSQAIYGS</sequence>
<name>Q73ER6_BACC1</name>
<dbReference type="KEGG" id="bca:BCE_0292"/>
<dbReference type="AlphaFoldDB" id="Q73ER6"/>
<proteinExistence type="predicted"/>
<dbReference type="HOGENOM" id="CLU_3114215_0_0_9"/>
<accession>Q73ER6</accession>
<reference evidence="1 2" key="1">
    <citation type="journal article" date="2004" name="Nucleic Acids Res.">
        <title>The genome sequence of Bacillus cereus ATCC 10987 reveals metabolic adaptations and a large plasmid related to Bacillus anthracis pXO1.</title>
        <authorList>
            <person name="Rasko D.A."/>
            <person name="Ravel J."/>
            <person name="Okstad O.A."/>
            <person name="Helgason E."/>
            <person name="Cer R.Z."/>
            <person name="Jiang L."/>
            <person name="Shores K.A."/>
            <person name="Fouts D.E."/>
            <person name="Tourasse N.J."/>
            <person name="Angiuoli S.V."/>
            <person name="Kolonay J."/>
            <person name="Nelson W.C."/>
            <person name="Kolsto A.-B."/>
            <person name="Fraser C.M."/>
            <person name="Read T.D."/>
        </authorList>
    </citation>
    <scope>NUCLEOTIDE SEQUENCE [LARGE SCALE GENOMIC DNA]</scope>
    <source>
        <strain evidence="2">ATCC 10987 / NRS 248</strain>
    </source>
</reference>
<dbReference type="EMBL" id="AE017194">
    <property type="protein sequence ID" value="AAS39228.1"/>
    <property type="molecule type" value="Genomic_DNA"/>
</dbReference>
<protein>
    <submittedName>
        <fullName evidence="1">Uncharacterized protein</fullName>
    </submittedName>
</protein>